<evidence type="ECO:0008006" key="4">
    <source>
        <dbReference type="Google" id="ProtNLM"/>
    </source>
</evidence>
<accession>A0ABT4BRK1</accession>
<evidence type="ECO:0000256" key="1">
    <source>
        <dbReference type="SAM" id="SignalP"/>
    </source>
</evidence>
<keyword evidence="3" id="KW-1185">Reference proteome</keyword>
<comment type="caution">
    <text evidence="2">The sequence shown here is derived from an EMBL/GenBank/DDBJ whole genome shotgun (WGS) entry which is preliminary data.</text>
</comment>
<keyword evidence="1" id="KW-0732">Signal</keyword>
<evidence type="ECO:0000313" key="3">
    <source>
        <dbReference type="Proteomes" id="UP001082703"/>
    </source>
</evidence>
<name>A0ABT4BRK1_9FIRM</name>
<feature type="chain" id="PRO_5047176363" description="Ig-like domain-containing protein" evidence="1">
    <location>
        <begin position="24"/>
        <end position="143"/>
    </location>
</feature>
<protein>
    <recommendedName>
        <fullName evidence="4">Ig-like domain-containing protein</fullName>
    </recommendedName>
</protein>
<feature type="signal peptide" evidence="1">
    <location>
        <begin position="1"/>
        <end position="23"/>
    </location>
</feature>
<dbReference type="Proteomes" id="UP001082703">
    <property type="component" value="Unassembled WGS sequence"/>
</dbReference>
<sequence length="143" mass="15172">MKKFFSVLLLALIVAFSALPAYAAEGKADVQSGTVHPTFVNIMSMAAGLSINSAGRATCTGAVNLYDDSYTVKMTVDLQKSTGSGWSSVKTWVVNGKGNAGAQLSAHYYVTSGRYRVCTTARVYNASGKLVETESAYSAEKTY</sequence>
<dbReference type="EMBL" id="JAPOHA010000003">
    <property type="protein sequence ID" value="MCY1713527.1"/>
    <property type="molecule type" value="Genomic_DNA"/>
</dbReference>
<evidence type="ECO:0000313" key="2">
    <source>
        <dbReference type="EMBL" id="MCY1713527.1"/>
    </source>
</evidence>
<organism evidence="2 3">
    <name type="scientific">Caproiciproducens galactitolivorans</name>
    <dbReference type="NCBI Taxonomy" id="642589"/>
    <lineage>
        <taxon>Bacteria</taxon>
        <taxon>Bacillati</taxon>
        <taxon>Bacillota</taxon>
        <taxon>Clostridia</taxon>
        <taxon>Eubacteriales</taxon>
        <taxon>Acutalibacteraceae</taxon>
        <taxon>Caproiciproducens</taxon>
    </lineage>
</organism>
<reference evidence="2 3" key="1">
    <citation type="submission" date="2022-11" db="EMBL/GenBank/DDBJ databases">
        <authorList>
            <person name="Caiyu Z."/>
        </authorList>
    </citation>
    <scope>NUCLEOTIDE SEQUENCE [LARGE SCALE GENOMIC DNA]</scope>
    <source>
        <strain evidence="2 3">YR-4</strain>
    </source>
</reference>
<gene>
    <name evidence="2" type="ORF">OUY18_04555</name>
</gene>
<proteinExistence type="predicted"/>
<dbReference type="RefSeq" id="WP_268057540.1">
    <property type="nucleotide sequence ID" value="NZ_JAPOHA010000003.1"/>
</dbReference>